<reference evidence="1 2" key="1">
    <citation type="journal article" date="2019" name="Commun. Biol.">
        <title>The bagworm genome reveals a unique fibroin gene that provides high tensile strength.</title>
        <authorList>
            <person name="Kono N."/>
            <person name="Nakamura H."/>
            <person name="Ohtoshi R."/>
            <person name="Tomita M."/>
            <person name="Numata K."/>
            <person name="Arakawa K."/>
        </authorList>
    </citation>
    <scope>NUCLEOTIDE SEQUENCE [LARGE SCALE GENOMIC DNA]</scope>
</reference>
<evidence type="ECO:0000313" key="1">
    <source>
        <dbReference type="EMBL" id="GBP51921.1"/>
    </source>
</evidence>
<comment type="caution">
    <text evidence="1">The sequence shown here is derived from an EMBL/GenBank/DDBJ whole genome shotgun (WGS) entry which is preliminary data.</text>
</comment>
<dbReference type="EMBL" id="BGZK01000592">
    <property type="protein sequence ID" value="GBP51921.1"/>
    <property type="molecule type" value="Genomic_DNA"/>
</dbReference>
<proteinExistence type="predicted"/>
<accession>A0A4C1WKY7</accession>
<evidence type="ECO:0000313" key="2">
    <source>
        <dbReference type="Proteomes" id="UP000299102"/>
    </source>
</evidence>
<dbReference type="AlphaFoldDB" id="A0A4C1WKY7"/>
<dbReference type="Proteomes" id="UP000299102">
    <property type="component" value="Unassembled WGS sequence"/>
</dbReference>
<protein>
    <submittedName>
        <fullName evidence="1">Uncharacterized protein</fullName>
    </submittedName>
</protein>
<keyword evidence="2" id="KW-1185">Reference proteome</keyword>
<gene>
    <name evidence="1" type="ORF">EVAR_80016_1</name>
</gene>
<name>A0A4C1WKY7_EUMVA</name>
<organism evidence="1 2">
    <name type="scientific">Eumeta variegata</name>
    <name type="common">Bagworm moth</name>
    <name type="synonym">Eumeta japonica</name>
    <dbReference type="NCBI Taxonomy" id="151549"/>
    <lineage>
        <taxon>Eukaryota</taxon>
        <taxon>Metazoa</taxon>
        <taxon>Ecdysozoa</taxon>
        <taxon>Arthropoda</taxon>
        <taxon>Hexapoda</taxon>
        <taxon>Insecta</taxon>
        <taxon>Pterygota</taxon>
        <taxon>Neoptera</taxon>
        <taxon>Endopterygota</taxon>
        <taxon>Lepidoptera</taxon>
        <taxon>Glossata</taxon>
        <taxon>Ditrysia</taxon>
        <taxon>Tineoidea</taxon>
        <taxon>Psychidae</taxon>
        <taxon>Oiketicinae</taxon>
        <taxon>Eumeta</taxon>
    </lineage>
</organism>
<sequence>MLVRYENARPAVKPIALRKTKVCETLCKRRARAADISARFAIAFVLRGRNWTLQKFQHRYLSPYADVESSAQILRQALALK</sequence>